<protein>
    <recommendedName>
        <fullName evidence="4">dihydropteroate synthase</fullName>
        <ecNumber evidence="4">2.5.1.15</ecNumber>
    </recommendedName>
</protein>
<dbReference type="Proteomes" id="UP000321934">
    <property type="component" value="Chromosome"/>
</dbReference>
<dbReference type="Gene3D" id="3.20.20.20">
    <property type="entry name" value="Dihydropteroate synthase-like"/>
    <property type="match status" value="1"/>
</dbReference>
<dbReference type="RefSeq" id="WP_146820530.1">
    <property type="nucleotide sequence ID" value="NZ_CP029077.1"/>
</dbReference>
<organism evidence="10 11">
    <name type="scientific">Candidatus Deianiraea vastatrix</name>
    <dbReference type="NCBI Taxonomy" id="2163644"/>
    <lineage>
        <taxon>Bacteria</taxon>
        <taxon>Pseudomonadati</taxon>
        <taxon>Pseudomonadota</taxon>
        <taxon>Alphaproteobacteria</taxon>
        <taxon>Rickettsiales</taxon>
        <taxon>Candidatus Deianiraeaceae</taxon>
        <taxon>Candidatus Deianiraea</taxon>
    </lineage>
</organism>
<sequence length="244" mass="28165">MKIFAILNITKNSFSQDGLVEIDKIEERILNFKSKNVYGIDIGFHATNPSTSLVDEDVEFNNSSEILPQIMHILKGINLSIDTFYPSVARFACELGFSYINDVNFCRNEEMLGILEEFINVKYILTHSLSIPVKRDECLSFDRNIIEQLLDLFNDKLKIICKKIEKSRVVIDPGIGFGKNVDQNWEILRNFEKFKSLGCKLYLAHSRKRFLSEISDEIKDRDIATKTISKMLENIADYARIHDV</sequence>
<evidence type="ECO:0000256" key="6">
    <source>
        <dbReference type="ARBA" id="ARBA00022723"/>
    </source>
</evidence>
<name>A0A5B8XFX1_9RICK</name>
<dbReference type="GO" id="GO:0046656">
    <property type="term" value="P:folic acid biosynthetic process"/>
    <property type="evidence" value="ECO:0007669"/>
    <property type="project" value="UniProtKB-KW"/>
</dbReference>
<keyword evidence="8" id="KW-0289">Folate biosynthesis</keyword>
<dbReference type="GO" id="GO:0005829">
    <property type="term" value="C:cytosol"/>
    <property type="evidence" value="ECO:0007669"/>
    <property type="project" value="TreeGrafter"/>
</dbReference>
<evidence type="ECO:0000256" key="5">
    <source>
        <dbReference type="ARBA" id="ARBA00022679"/>
    </source>
</evidence>
<accession>A0A5B8XFX1</accession>
<dbReference type="InterPro" id="IPR045031">
    <property type="entry name" value="DHP_synth-like"/>
</dbReference>
<keyword evidence="11" id="KW-1185">Reference proteome</keyword>
<evidence type="ECO:0000259" key="9">
    <source>
        <dbReference type="PROSITE" id="PS50972"/>
    </source>
</evidence>
<dbReference type="PANTHER" id="PTHR20941">
    <property type="entry name" value="FOLATE SYNTHESIS PROTEINS"/>
    <property type="match status" value="1"/>
</dbReference>
<dbReference type="PANTHER" id="PTHR20941:SF1">
    <property type="entry name" value="FOLIC ACID SYNTHESIS PROTEIN FOL1"/>
    <property type="match status" value="1"/>
</dbReference>
<evidence type="ECO:0000313" key="10">
    <source>
        <dbReference type="EMBL" id="QED23244.1"/>
    </source>
</evidence>
<dbReference type="EMBL" id="CP029077">
    <property type="protein sequence ID" value="QED23244.1"/>
    <property type="molecule type" value="Genomic_DNA"/>
</dbReference>
<feature type="domain" description="Pterin-binding" evidence="9">
    <location>
        <begin position="1"/>
        <end position="244"/>
    </location>
</feature>
<dbReference type="GO" id="GO:0004156">
    <property type="term" value="F:dihydropteroate synthase activity"/>
    <property type="evidence" value="ECO:0007669"/>
    <property type="project" value="UniProtKB-EC"/>
</dbReference>
<comment type="catalytic activity">
    <reaction evidence="1">
        <text>(7,8-dihydropterin-6-yl)methyl diphosphate + 4-aminobenzoate = 7,8-dihydropteroate + diphosphate</text>
        <dbReference type="Rhea" id="RHEA:19949"/>
        <dbReference type="ChEBI" id="CHEBI:17836"/>
        <dbReference type="ChEBI" id="CHEBI:17839"/>
        <dbReference type="ChEBI" id="CHEBI:33019"/>
        <dbReference type="ChEBI" id="CHEBI:72950"/>
        <dbReference type="EC" id="2.5.1.15"/>
    </reaction>
</comment>
<dbReference type="OrthoDB" id="9811744at2"/>
<evidence type="ECO:0000256" key="3">
    <source>
        <dbReference type="ARBA" id="ARBA00004763"/>
    </source>
</evidence>
<evidence type="ECO:0000256" key="1">
    <source>
        <dbReference type="ARBA" id="ARBA00000012"/>
    </source>
</evidence>
<dbReference type="GO" id="GO:0046654">
    <property type="term" value="P:tetrahydrofolate biosynthetic process"/>
    <property type="evidence" value="ECO:0007669"/>
    <property type="project" value="TreeGrafter"/>
</dbReference>
<evidence type="ECO:0000256" key="7">
    <source>
        <dbReference type="ARBA" id="ARBA00022842"/>
    </source>
</evidence>
<dbReference type="PROSITE" id="PS50972">
    <property type="entry name" value="PTERIN_BINDING"/>
    <property type="match status" value="1"/>
</dbReference>
<reference evidence="10 11" key="1">
    <citation type="journal article" date="2019" name="ISME J.">
        <title>Deianiraea, an extracellular bacterium associated with the ciliate Paramecium, suggests an alternative scenario for the evolution of Rickettsiales.</title>
        <authorList>
            <person name="Castelli M."/>
            <person name="Sabaneyeva E."/>
            <person name="Lanzoni O."/>
            <person name="Lebedeva N."/>
            <person name="Floriano A.M."/>
            <person name="Gaiarsa S."/>
            <person name="Benken K."/>
            <person name="Modeo L."/>
            <person name="Bandi C."/>
            <person name="Potekhin A."/>
            <person name="Sassera D."/>
            <person name="Petroni G."/>
        </authorList>
    </citation>
    <scope>NUCLEOTIDE SEQUENCE [LARGE SCALE GENOMIC DNA]</scope>
    <source>
        <strain evidence="10">CyL4-1</strain>
    </source>
</reference>
<dbReference type="SUPFAM" id="SSF51717">
    <property type="entry name" value="Dihydropteroate synthetase-like"/>
    <property type="match status" value="1"/>
</dbReference>
<evidence type="ECO:0000313" key="11">
    <source>
        <dbReference type="Proteomes" id="UP000321934"/>
    </source>
</evidence>
<dbReference type="Pfam" id="PF00809">
    <property type="entry name" value="Pterin_bind"/>
    <property type="match status" value="1"/>
</dbReference>
<dbReference type="InterPro" id="IPR000489">
    <property type="entry name" value="Pterin-binding_dom"/>
</dbReference>
<dbReference type="NCBIfam" id="TIGR01496">
    <property type="entry name" value="DHPS"/>
    <property type="match status" value="1"/>
</dbReference>
<keyword evidence="6" id="KW-0479">Metal-binding</keyword>
<comment type="pathway">
    <text evidence="3">Cofactor biosynthesis; tetrahydrofolate biosynthesis; 7,8-dihydrofolate from 2-amino-4-hydroxy-6-hydroxymethyl-7,8-dihydropteridine diphosphate and 4-aminobenzoate: step 1/2.</text>
</comment>
<keyword evidence="5" id="KW-0808">Transferase</keyword>
<comment type="cofactor">
    <cofactor evidence="2">
        <name>Mg(2+)</name>
        <dbReference type="ChEBI" id="CHEBI:18420"/>
    </cofactor>
</comment>
<dbReference type="EC" id="2.5.1.15" evidence="4"/>
<evidence type="ECO:0000256" key="8">
    <source>
        <dbReference type="ARBA" id="ARBA00022909"/>
    </source>
</evidence>
<proteinExistence type="predicted"/>
<evidence type="ECO:0000256" key="4">
    <source>
        <dbReference type="ARBA" id="ARBA00012458"/>
    </source>
</evidence>
<dbReference type="AlphaFoldDB" id="A0A5B8XFX1"/>
<dbReference type="InterPro" id="IPR006390">
    <property type="entry name" value="DHP_synth_dom"/>
</dbReference>
<dbReference type="GO" id="GO:0046872">
    <property type="term" value="F:metal ion binding"/>
    <property type="evidence" value="ECO:0007669"/>
    <property type="project" value="UniProtKB-KW"/>
</dbReference>
<dbReference type="InterPro" id="IPR011005">
    <property type="entry name" value="Dihydropteroate_synth-like_sf"/>
</dbReference>
<keyword evidence="7" id="KW-0460">Magnesium</keyword>
<evidence type="ECO:0000256" key="2">
    <source>
        <dbReference type="ARBA" id="ARBA00001946"/>
    </source>
</evidence>
<gene>
    <name evidence="10" type="ORF">Deia_00444</name>
</gene>